<dbReference type="Pfam" id="PF04879">
    <property type="entry name" value="Molybdop_Fe4S4"/>
    <property type="match status" value="1"/>
</dbReference>
<dbReference type="Proteomes" id="UP000885822">
    <property type="component" value="Unassembled WGS sequence"/>
</dbReference>
<dbReference type="InterPro" id="IPR019546">
    <property type="entry name" value="TAT_signal_bac_arc"/>
</dbReference>
<dbReference type="InterPro" id="IPR006656">
    <property type="entry name" value="Mopterin_OxRdtase"/>
</dbReference>
<dbReference type="Pfam" id="PF01568">
    <property type="entry name" value="Molydop_binding"/>
    <property type="match status" value="1"/>
</dbReference>
<feature type="non-terminal residue" evidence="10">
    <location>
        <position position="811"/>
    </location>
</feature>
<dbReference type="SUPFAM" id="SSF53706">
    <property type="entry name" value="Formate dehydrogenase/DMSO reductase, domains 1-3"/>
    <property type="match status" value="1"/>
</dbReference>
<feature type="domain" description="4Fe-4S Mo/W bis-MGD-type" evidence="9">
    <location>
        <begin position="73"/>
        <end position="129"/>
    </location>
</feature>
<sequence length="811" mass="90800">MTEQNSRLNRRSFLKFTAGTGAAASLGMLGVSKAAAAGNKDFAAGKSGRVEQFPYATSLNDINYGDAPSLRPDKVVRTGCAYCNSQCRVIAWVKDGRVVNLYGDPKDEVQDGRLCPKGQSLIQMGYNKYRITKPLKRVGPRGSGQYREISWNQALDEIAKKLIEIRDKYGPETLVIDQTTRQEEEGFGIFERFGELYGTPNVDSGGPQCNDTGKYAMAMRAGKGKFSNGFGFDPLSGQHDLESTKYMLMFGANMAEQRVVVSGHILNKIQRDKGVKMVVIDPIMNPWGMHANEWLGIRPGTDMAFAYGMIHEIIKNDLVDKKFVKEWTLGFNELERFVNNKNYSAEWASKMTGIPAKTIKRIAREYATAEAASLWTNHGVAGHTNATQAFGVMGILVAITGNLGVPGGGALFMNNRGFGFSMPEIKHGEPPKHKGGLLLPGSIADAVLDEQPYAAKAIVNCANWITCRQDSNRMEKAYKSDKLELTVSMAIWPRYHNRFSDYILPDSTGLEKDHIGDRRDDRAIRWRNKVVEPLGEAKPVTHIWIDLARHMAKFDKKYPAKYWTENLPEKFRSKKTYWNTGTALASTSGGLSWQRLDKSDNPIKWPCPGPDHPATKALKKKERAADGGHPGVSVMYADHPGWKLLWANKKFPKGRRFPNEYNKFVIYTKEFDDKLKKLGHSALPEYHTSPANPYGHPCPSYTNEFVLNPWRGKLVRKVKWTTPNKAMMKRYPHSLTSARPSAPTMHGYSMWMWGLLELAPDEFAMMHPALAAKYGLKKGDKVKVESHVSSLTLPVFIWEGIEPNTVQIPAH</sequence>
<comment type="caution">
    <text evidence="10">The sequence shown here is derived from an EMBL/GenBank/DDBJ whole genome shotgun (WGS) entry which is preliminary data.</text>
</comment>
<keyword evidence="5" id="KW-0732">Signal</keyword>
<dbReference type="InterPro" id="IPR009010">
    <property type="entry name" value="Asp_de-COase-like_dom_sf"/>
</dbReference>
<dbReference type="EMBL" id="DRCV01000286">
    <property type="protein sequence ID" value="HDK38642.1"/>
    <property type="molecule type" value="Genomic_DNA"/>
</dbReference>
<dbReference type="PROSITE" id="PS51669">
    <property type="entry name" value="4FE4S_MOW_BIS_MGD"/>
    <property type="match status" value="1"/>
</dbReference>
<organism evidence="10">
    <name type="scientific">Thiolapillus brandeum</name>
    <dbReference type="NCBI Taxonomy" id="1076588"/>
    <lineage>
        <taxon>Bacteria</taxon>
        <taxon>Pseudomonadati</taxon>
        <taxon>Pseudomonadota</taxon>
        <taxon>Gammaproteobacteria</taxon>
        <taxon>Chromatiales</taxon>
        <taxon>Sedimenticolaceae</taxon>
        <taxon>Thiolapillus</taxon>
    </lineage>
</organism>
<dbReference type="GO" id="GO:0043546">
    <property type="term" value="F:molybdopterin cofactor binding"/>
    <property type="evidence" value="ECO:0007669"/>
    <property type="project" value="InterPro"/>
</dbReference>
<dbReference type="GO" id="GO:0016491">
    <property type="term" value="F:oxidoreductase activity"/>
    <property type="evidence" value="ECO:0007669"/>
    <property type="project" value="UniProtKB-KW"/>
</dbReference>
<dbReference type="Pfam" id="PF00384">
    <property type="entry name" value="Molybdopterin"/>
    <property type="match status" value="1"/>
</dbReference>
<evidence type="ECO:0000256" key="7">
    <source>
        <dbReference type="ARBA" id="ARBA00023004"/>
    </source>
</evidence>
<dbReference type="Pfam" id="PF10518">
    <property type="entry name" value="TAT_signal"/>
    <property type="match status" value="1"/>
</dbReference>
<dbReference type="Gene3D" id="3.40.228.10">
    <property type="entry name" value="Dimethylsulfoxide Reductase, domain 2"/>
    <property type="match status" value="1"/>
</dbReference>
<dbReference type="InterPro" id="IPR006311">
    <property type="entry name" value="TAT_signal"/>
</dbReference>
<evidence type="ECO:0000256" key="2">
    <source>
        <dbReference type="ARBA" id="ARBA00010312"/>
    </source>
</evidence>
<dbReference type="InterPro" id="IPR006963">
    <property type="entry name" value="Mopterin_OxRdtase_4Fe-4S_dom"/>
</dbReference>
<protein>
    <submittedName>
        <fullName evidence="10">Twin-arginine translocation signal domain-containing protein</fullName>
    </submittedName>
</protein>
<keyword evidence="8" id="KW-0411">Iron-sulfur</keyword>
<comment type="similarity">
    <text evidence="2">Belongs to the prokaryotic molybdopterin-containing oxidoreductase family.</text>
</comment>
<dbReference type="InterPro" id="IPR050612">
    <property type="entry name" value="Prok_Mopterin_Oxidored"/>
</dbReference>
<dbReference type="AlphaFoldDB" id="A0A831K4R9"/>
<dbReference type="PANTHER" id="PTHR43742">
    <property type="entry name" value="TRIMETHYLAMINE-N-OXIDE REDUCTASE"/>
    <property type="match status" value="1"/>
</dbReference>
<evidence type="ECO:0000313" key="10">
    <source>
        <dbReference type="EMBL" id="HDK38642.1"/>
    </source>
</evidence>
<evidence type="ECO:0000256" key="4">
    <source>
        <dbReference type="ARBA" id="ARBA00022723"/>
    </source>
</evidence>
<dbReference type="GO" id="GO:0051536">
    <property type="term" value="F:iron-sulfur cluster binding"/>
    <property type="evidence" value="ECO:0007669"/>
    <property type="project" value="UniProtKB-KW"/>
</dbReference>
<evidence type="ECO:0000256" key="5">
    <source>
        <dbReference type="ARBA" id="ARBA00022729"/>
    </source>
</evidence>
<keyword evidence="6" id="KW-0560">Oxidoreductase</keyword>
<evidence type="ECO:0000259" key="9">
    <source>
        <dbReference type="PROSITE" id="PS51669"/>
    </source>
</evidence>
<dbReference type="SUPFAM" id="SSF50692">
    <property type="entry name" value="ADC-like"/>
    <property type="match status" value="1"/>
</dbReference>
<keyword evidence="3" id="KW-0500">Molybdenum</keyword>
<dbReference type="GO" id="GO:0046872">
    <property type="term" value="F:metal ion binding"/>
    <property type="evidence" value="ECO:0007669"/>
    <property type="project" value="UniProtKB-KW"/>
</dbReference>
<dbReference type="Gene3D" id="2.20.25.90">
    <property type="entry name" value="ADC-like domains"/>
    <property type="match status" value="1"/>
</dbReference>
<comment type="cofactor">
    <cofactor evidence="1">
        <name>Mo-bis(molybdopterin guanine dinucleotide)</name>
        <dbReference type="ChEBI" id="CHEBI:60539"/>
    </cofactor>
</comment>
<evidence type="ECO:0000256" key="3">
    <source>
        <dbReference type="ARBA" id="ARBA00022505"/>
    </source>
</evidence>
<dbReference type="Gene3D" id="2.40.40.20">
    <property type="match status" value="1"/>
</dbReference>
<dbReference type="InterPro" id="IPR006657">
    <property type="entry name" value="MoPterin_dinucl-bd_dom"/>
</dbReference>
<gene>
    <name evidence="10" type="ORF">ENG92_06465</name>
</gene>
<dbReference type="NCBIfam" id="TIGR01409">
    <property type="entry name" value="TAT_signal_seq"/>
    <property type="match status" value="1"/>
</dbReference>
<accession>A0A831K4R9</accession>
<name>A0A831K4R9_9GAMM</name>
<dbReference type="SMART" id="SM00926">
    <property type="entry name" value="Molybdop_Fe4S4"/>
    <property type="match status" value="1"/>
</dbReference>
<evidence type="ECO:0000256" key="1">
    <source>
        <dbReference type="ARBA" id="ARBA00001942"/>
    </source>
</evidence>
<keyword evidence="7" id="KW-0408">Iron</keyword>
<proteinExistence type="inferred from homology"/>
<dbReference type="PROSITE" id="PS51318">
    <property type="entry name" value="TAT"/>
    <property type="match status" value="1"/>
</dbReference>
<dbReference type="CDD" id="cd02775">
    <property type="entry name" value="MopB_CT"/>
    <property type="match status" value="1"/>
</dbReference>
<evidence type="ECO:0000256" key="6">
    <source>
        <dbReference type="ARBA" id="ARBA00023002"/>
    </source>
</evidence>
<keyword evidence="4" id="KW-0479">Metal-binding</keyword>
<reference evidence="10" key="1">
    <citation type="journal article" date="2020" name="mSystems">
        <title>Genome- and Community-Level Interaction Insights into Carbon Utilization and Element Cycling Functions of Hydrothermarchaeota in Hydrothermal Sediment.</title>
        <authorList>
            <person name="Zhou Z."/>
            <person name="Liu Y."/>
            <person name="Xu W."/>
            <person name="Pan J."/>
            <person name="Luo Z.H."/>
            <person name="Li M."/>
        </authorList>
    </citation>
    <scope>NUCLEOTIDE SEQUENCE [LARGE SCALE GENOMIC DNA]</scope>
    <source>
        <strain evidence="10">HyVt-26</strain>
    </source>
</reference>
<dbReference type="Gene3D" id="3.40.50.740">
    <property type="match status" value="1"/>
</dbReference>
<evidence type="ECO:0000256" key="8">
    <source>
        <dbReference type="ARBA" id="ARBA00023014"/>
    </source>
</evidence>